<dbReference type="EMBL" id="SRMA01025643">
    <property type="protein sequence ID" value="TRY92254.1"/>
    <property type="molecule type" value="Genomic_DNA"/>
</dbReference>
<dbReference type="FunFam" id="2.10.70.10:FF:000013">
    <property type="entry name" value="Collagen, type I, alpha 1"/>
    <property type="match status" value="1"/>
</dbReference>
<comment type="caution">
    <text evidence="3">The sequence shown here is derived from an EMBL/GenBank/DDBJ whole genome shotgun (WGS) entry which is preliminary data.</text>
</comment>
<dbReference type="SUPFAM" id="SSF57603">
    <property type="entry name" value="FnI-like domain"/>
    <property type="match status" value="1"/>
</dbReference>
<feature type="compositionally biased region" description="Pro residues" evidence="1">
    <location>
        <begin position="157"/>
        <end position="168"/>
    </location>
</feature>
<protein>
    <recommendedName>
        <fullName evidence="2">VWFC domain-containing protein</fullName>
    </recommendedName>
</protein>
<dbReference type="InterPro" id="IPR008160">
    <property type="entry name" value="Collagen"/>
</dbReference>
<feature type="compositionally biased region" description="Pro residues" evidence="1">
    <location>
        <begin position="201"/>
        <end position="216"/>
    </location>
</feature>
<dbReference type="SMART" id="SM00214">
    <property type="entry name" value="VWC"/>
    <property type="match status" value="1"/>
</dbReference>
<dbReference type="Proteomes" id="UP000316079">
    <property type="component" value="Unassembled WGS sequence"/>
</dbReference>
<sequence>MDLQLILSAVRLRETGRLVENVHQSCTMKHGFAITIMSKEDELSCTENGQVYTNRDIWKPEPCKICVCDSGTILCDEVQCDEVSNCANVVVPEVGSIAKGQKGEPGDVPRVMGIRGRPGPMGPPGAPGFRGDTGHKGRPGLRGPPGLDGEPGIPGNPGDPGPPGPPPGGEFASQMAGGFSDKMGPQALMPGVRGESGTRGPPGPNGSPGPSGPQGPPGDVGDPGPMVRK</sequence>
<evidence type="ECO:0000313" key="4">
    <source>
        <dbReference type="Proteomes" id="UP000316079"/>
    </source>
</evidence>
<keyword evidence="4" id="KW-1185">Reference proteome</keyword>
<name>A0A553QQL2_9TELE</name>
<dbReference type="Pfam" id="PF01391">
    <property type="entry name" value="Collagen"/>
    <property type="match status" value="2"/>
</dbReference>
<dbReference type="Gene3D" id="2.10.70.10">
    <property type="entry name" value="Complement Module, domain 1"/>
    <property type="match status" value="1"/>
</dbReference>
<organism evidence="3 4">
    <name type="scientific">Danionella cerebrum</name>
    <dbReference type="NCBI Taxonomy" id="2873325"/>
    <lineage>
        <taxon>Eukaryota</taxon>
        <taxon>Metazoa</taxon>
        <taxon>Chordata</taxon>
        <taxon>Craniata</taxon>
        <taxon>Vertebrata</taxon>
        <taxon>Euteleostomi</taxon>
        <taxon>Actinopterygii</taxon>
        <taxon>Neopterygii</taxon>
        <taxon>Teleostei</taxon>
        <taxon>Ostariophysi</taxon>
        <taxon>Cypriniformes</taxon>
        <taxon>Danionidae</taxon>
        <taxon>Danioninae</taxon>
        <taxon>Danionella</taxon>
    </lineage>
</organism>
<dbReference type="OrthoDB" id="8939548at2759"/>
<feature type="domain" description="VWFC" evidence="2">
    <location>
        <begin position="43"/>
        <end position="104"/>
    </location>
</feature>
<dbReference type="InterPro" id="IPR001007">
    <property type="entry name" value="VWF_dom"/>
</dbReference>
<dbReference type="AlphaFoldDB" id="A0A553QQL2"/>
<dbReference type="PANTHER" id="PTHR24637:SF421">
    <property type="entry name" value="CUTICLE COLLAGEN DPY-2"/>
    <property type="match status" value="1"/>
</dbReference>
<feature type="compositionally biased region" description="Low complexity" evidence="1">
    <location>
        <begin position="217"/>
        <end position="229"/>
    </location>
</feature>
<proteinExistence type="predicted"/>
<evidence type="ECO:0000256" key="1">
    <source>
        <dbReference type="SAM" id="MobiDB-lite"/>
    </source>
</evidence>
<feature type="compositionally biased region" description="Low complexity" evidence="1">
    <location>
        <begin position="144"/>
        <end position="153"/>
    </location>
</feature>
<feature type="compositionally biased region" description="Low complexity" evidence="1">
    <location>
        <begin position="109"/>
        <end position="118"/>
    </location>
</feature>
<dbReference type="Pfam" id="PF00093">
    <property type="entry name" value="VWC"/>
    <property type="match status" value="1"/>
</dbReference>
<dbReference type="PANTHER" id="PTHR24637">
    <property type="entry name" value="COLLAGEN"/>
    <property type="match status" value="1"/>
</dbReference>
<gene>
    <name evidence="3" type="ORF">DNTS_029084</name>
</gene>
<evidence type="ECO:0000313" key="3">
    <source>
        <dbReference type="EMBL" id="TRY92254.1"/>
    </source>
</evidence>
<dbReference type="PROSITE" id="PS50184">
    <property type="entry name" value="VWFC_2"/>
    <property type="match status" value="1"/>
</dbReference>
<feature type="region of interest" description="Disordered" evidence="1">
    <location>
        <begin position="98"/>
        <end position="229"/>
    </location>
</feature>
<evidence type="ECO:0000259" key="2">
    <source>
        <dbReference type="PROSITE" id="PS50184"/>
    </source>
</evidence>
<accession>A0A553QQL2</accession>
<reference evidence="3 4" key="1">
    <citation type="journal article" date="2019" name="Sci. Data">
        <title>Hybrid genome assembly and annotation of Danionella translucida.</title>
        <authorList>
            <person name="Kadobianskyi M."/>
            <person name="Schulze L."/>
            <person name="Schuelke M."/>
            <person name="Judkewitz B."/>
        </authorList>
    </citation>
    <scope>NUCLEOTIDE SEQUENCE [LARGE SCALE GENOMIC DNA]</scope>
    <source>
        <strain evidence="3 4">Bolton</strain>
    </source>
</reference>